<keyword evidence="4" id="KW-1185">Reference proteome</keyword>
<comment type="caution">
    <text evidence="3">The sequence shown here is derived from an EMBL/GenBank/DDBJ whole genome shotgun (WGS) entry which is preliminary data.</text>
</comment>
<reference evidence="4" key="1">
    <citation type="journal article" date="2015" name="PLoS Genet.">
        <title>Genome Sequence and Transcriptome Analyses of Chrysochromulina tobin: Metabolic Tools for Enhanced Algal Fitness in the Prominent Order Prymnesiales (Haptophyceae).</title>
        <authorList>
            <person name="Hovde B.T."/>
            <person name="Deodato C.R."/>
            <person name="Hunsperger H.M."/>
            <person name="Ryken S.A."/>
            <person name="Yost W."/>
            <person name="Jha R.K."/>
            <person name="Patterson J."/>
            <person name="Monnat R.J. Jr."/>
            <person name="Barlow S.B."/>
            <person name="Starkenburg S.R."/>
            <person name="Cattolico R.A."/>
        </authorList>
    </citation>
    <scope>NUCLEOTIDE SEQUENCE</scope>
    <source>
        <strain evidence="4">CCMP291</strain>
    </source>
</reference>
<protein>
    <submittedName>
        <fullName evidence="3">Uncharacterized protein</fullName>
    </submittedName>
</protein>
<evidence type="ECO:0000256" key="1">
    <source>
        <dbReference type="SAM" id="Coils"/>
    </source>
</evidence>
<evidence type="ECO:0000256" key="2">
    <source>
        <dbReference type="SAM" id="MobiDB-lite"/>
    </source>
</evidence>
<dbReference type="AlphaFoldDB" id="A0A0M0JS33"/>
<feature type="coiled-coil region" evidence="1">
    <location>
        <begin position="299"/>
        <end position="326"/>
    </location>
</feature>
<sequence length="443" mass="49222">MSAVELVDLSRLQKACLDMEWERHTQYMGEIFFYGQQRLDKRMEAHRKKDDLIPKEVNTKLLPDRITKYLLEMAAAMPEELVVLVEIAPQQSRSLHQSREQYERHLGLLDDLLSDTLLNSLKYPSEVAFRIGKVQECPASLQDEWARLRRRAAPAVAFDDFRQHAVRMALLTNPKPDPGTRFAADNQLASNQSWKGSAIGRCPEKAAPPLRHGAFEVYLVVQRAGNLRPRVELLFSKLFSRCWPRANAVLGRLRKALDAELRLREDENVLARVRESNEPAELRAALQELSGAAGKIATSKQAAGEIAALQSQLAAKRAERFELEAEARMETEPEEVRKGEFKKKAALRRSMMSESERDLFAAAAAATNDPVGAALPAPWVLSAIPAAAIVDSMMEEDAEVKAEMGAGGSAEHSPGETQIATSKQAAGETLAPPPGRPRYTRLT</sequence>
<gene>
    <name evidence="3" type="ORF">Ctob_010438</name>
</gene>
<keyword evidence="1" id="KW-0175">Coiled coil</keyword>
<evidence type="ECO:0000313" key="4">
    <source>
        <dbReference type="Proteomes" id="UP000037460"/>
    </source>
</evidence>
<dbReference type="EMBL" id="JWZX01002433">
    <property type="protein sequence ID" value="KOO29315.1"/>
    <property type="molecule type" value="Genomic_DNA"/>
</dbReference>
<evidence type="ECO:0000313" key="3">
    <source>
        <dbReference type="EMBL" id="KOO29315.1"/>
    </source>
</evidence>
<name>A0A0M0JS33_9EUKA</name>
<feature type="compositionally biased region" description="Polar residues" evidence="2">
    <location>
        <begin position="415"/>
        <end position="424"/>
    </location>
</feature>
<organism evidence="3 4">
    <name type="scientific">Chrysochromulina tobinii</name>
    <dbReference type="NCBI Taxonomy" id="1460289"/>
    <lineage>
        <taxon>Eukaryota</taxon>
        <taxon>Haptista</taxon>
        <taxon>Haptophyta</taxon>
        <taxon>Prymnesiophyceae</taxon>
        <taxon>Prymnesiales</taxon>
        <taxon>Chrysochromulinaceae</taxon>
        <taxon>Chrysochromulina</taxon>
    </lineage>
</organism>
<proteinExistence type="predicted"/>
<feature type="region of interest" description="Disordered" evidence="2">
    <location>
        <begin position="400"/>
        <end position="443"/>
    </location>
</feature>
<dbReference type="Proteomes" id="UP000037460">
    <property type="component" value="Unassembled WGS sequence"/>
</dbReference>
<accession>A0A0M0JS33</accession>